<dbReference type="InterPro" id="IPR000629">
    <property type="entry name" value="RNA-helicase_DEAD-box_CS"/>
</dbReference>
<dbReference type="Proteomes" id="UP000019484">
    <property type="component" value="Unassembled WGS sequence"/>
</dbReference>
<dbReference type="PANTHER" id="PTHR47959">
    <property type="entry name" value="ATP-DEPENDENT RNA HELICASE RHLE-RELATED"/>
    <property type="match status" value="1"/>
</dbReference>
<dbReference type="EC" id="3.6.4.13" evidence="1"/>
<dbReference type="InterPro" id="IPR001650">
    <property type="entry name" value="Helicase_C-like"/>
</dbReference>
<feature type="compositionally biased region" description="Gly residues" evidence="9">
    <location>
        <begin position="597"/>
        <end position="615"/>
    </location>
</feature>
<evidence type="ECO:0000313" key="12">
    <source>
        <dbReference type="EMBL" id="EXJ87891.1"/>
    </source>
</evidence>
<dbReference type="Pfam" id="PF00271">
    <property type="entry name" value="Helicase_C"/>
    <property type="match status" value="1"/>
</dbReference>
<feature type="region of interest" description="Disordered" evidence="9">
    <location>
        <begin position="597"/>
        <end position="676"/>
    </location>
</feature>
<evidence type="ECO:0000256" key="5">
    <source>
        <dbReference type="ARBA" id="ARBA00022840"/>
    </source>
</evidence>
<reference evidence="12 13" key="1">
    <citation type="submission" date="2013-03" db="EMBL/GenBank/DDBJ databases">
        <title>The Genome Sequence of Capronia coronata CBS 617.96.</title>
        <authorList>
            <consortium name="The Broad Institute Genomics Platform"/>
            <person name="Cuomo C."/>
            <person name="de Hoog S."/>
            <person name="Gorbushina A."/>
            <person name="Walker B."/>
            <person name="Young S.K."/>
            <person name="Zeng Q."/>
            <person name="Gargeya S."/>
            <person name="Fitzgerald M."/>
            <person name="Haas B."/>
            <person name="Abouelleil A."/>
            <person name="Allen A.W."/>
            <person name="Alvarado L."/>
            <person name="Arachchi H.M."/>
            <person name="Berlin A.M."/>
            <person name="Chapman S.B."/>
            <person name="Gainer-Dewar J."/>
            <person name="Goldberg J."/>
            <person name="Griggs A."/>
            <person name="Gujja S."/>
            <person name="Hansen M."/>
            <person name="Howarth C."/>
            <person name="Imamovic A."/>
            <person name="Ireland A."/>
            <person name="Larimer J."/>
            <person name="McCowan C."/>
            <person name="Murphy C."/>
            <person name="Pearson M."/>
            <person name="Poon T.W."/>
            <person name="Priest M."/>
            <person name="Roberts A."/>
            <person name="Saif S."/>
            <person name="Shea T."/>
            <person name="Sisk P."/>
            <person name="Sykes S."/>
            <person name="Wortman J."/>
            <person name="Nusbaum C."/>
            <person name="Birren B."/>
        </authorList>
    </citation>
    <scope>NUCLEOTIDE SEQUENCE [LARGE SCALE GENOMIC DNA]</scope>
    <source>
        <strain evidence="12 13">CBS 617.96</strain>
    </source>
</reference>
<dbReference type="AlphaFoldDB" id="W9YF81"/>
<accession>W9YF81</accession>
<dbReference type="InterPro" id="IPR027417">
    <property type="entry name" value="P-loop_NTPase"/>
</dbReference>
<sequence>MYGAARQGRLVLRTLRSIPSASLSSPLVRTLPSNTRIVPTQSIRVSLFSSTSKYGQQHAAAEDMGAEDLSHVHREFSKFSELADAGILDQRIVNTLSNRMGIQTMTEVQRMTINECLDGSDVVAQARTGTGKTLAFLTPIVQRLLREPNFNTRRASIGDTRALIISPTRELAEQIADEARKIVSGTGVQVQTAVGGTQKKYHLKLMQRMGCHILVGTPGRVKDLVSDPDSGVSLDNIQTFVLDEADRLLDIGFAPDIEEIQSYMPPREMKDRQTLMFSATMPRTVVGLVKQTMKPDFKFVRTIDPNEAATHESVPQKVVYLPGMENQLPVIAEIAYKAVQAHKADPTNNPPFKAIVFLSTINEVKMAHEVLRNMREPGTKGGLFAPHPLAPCKIYEMSSRLTQAERTRNSQAFRHAESAILVSSDVAARGMDFPNVTHVIQVGPPKKLEDYIHRIGRTGRAGKPGEGWLILQDDERNEFRQLVRDIHAHNISEDTTLETATLDMTQPTQLSAETGKIMQMVESGIRAVPMGDKAKAYTSILASLVQSSVRRPKQAVVDMANNLAKFGYGLERPPRVSPTLASKLGFSGVRGLEYGGGDFEGSGSGSGSGSSGFRGGNDRSGSGFRGNGRRDSFGSNRGSFDRGGRGQSDRRQDFDRDSRFNRRGDSDARGDQGSRW</sequence>
<dbReference type="GO" id="GO:0005524">
    <property type="term" value="F:ATP binding"/>
    <property type="evidence" value="ECO:0007669"/>
    <property type="project" value="UniProtKB-KW"/>
</dbReference>
<dbReference type="PROSITE" id="PS51194">
    <property type="entry name" value="HELICASE_CTER"/>
    <property type="match status" value="1"/>
</dbReference>
<evidence type="ECO:0000313" key="13">
    <source>
        <dbReference type="Proteomes" id="UP000019484"/>
    </source>
</evidence>
<comment type="caution">
    <text evidence="12">The sequence shown here is derived from an EMBL/GenBank/DDBJ whole genome shotgun (WGS) entry which is preliminary data.</text>
</comment>
<dbReference type="GO" id="GO:0003724">
    <property type="term" value="F:RNA helicase activity"/>
    <property type="evidence" value="ECO:0007669"/>
    <property type="project" value="UniProtKB-EC"/>
</dbReference>
<dbReference type="GO" id="GO:0005829">
    <property type="term" value="C:cytosol"/>
    <property type="evidence" value="ECO:0007669"/>
    <property type="project" value="TreeGrafter"/>
</dbReference>
<dbReference type="SMART" id="SM00487">
    <property type="entry name" value="DEXDc"/>
    <property type="match status" value="1"/>
</dbReference>
<name>W9YF81_9EURO</name>
<dbReference type="InterPro" id="IPR011545">
    <property type="entry name" value="DEAD/DEAH_box_helicase_dom"/>
</dbReference>
<dbReference type="SUPFAM" id="SSF52540">
    <property type="entry name" value="P-loop containing nucleoside triphosphate hydrolases"/>
    <property type="match status" value="2"/>
</dbReference>
<dbReference type="PROSITE" id="PS51192">
    <property type="entry name" value="HELICASE_ATP_BIND_1"/>
    <property type="match status" value="1"/>
</dbReference>
<dbReference type="EMBL" id="AMWN01000004">
    <property type="protein sequence ID" value="EXJ87891.1"/>
    <property type="molecule type" value="Genomic_DNA"/>
</dbReference>
<keyword evidence="4 8" id="KW-0347">Helicase</keyword>
<gene>
    <name evidence="12" type="ORF">A1O1_04818</name>
</gene>
<keyword evidence="13" id="KW-1185">Reference proteome</keyword>
<feature type="domain" description="Helicase ATP-binding" evidence="10">
    <location>
        <begin position="113"/>
        <end position="299"/>
    </location>
</feature>
<dbReference type="SMART" id="SM00490">
    <property type="entry name" value="HELICc"/>
    <property type="match status" value="1"/>
</dbReference>
<comment type="similarity">
    <text evidence="8">Belongs to the DEAD box helicase family.</text>
</comment>
<keyword evidence="2 8" id="KW-0547">Nucleotide-binding</keyword>
<dbReference type="InterPro" id="IPR014001">
    <property type="entry name" value="Helicase_ATP-bd"/>
</dbReference>
<dbReference type="STRING" id="1182541.W9YF81"/>
<protein>
    <recommendedName>
        <fullName evidence="1">RNA helicase</fullName>
        <ecNumber evidence="1">3.6.4.13</ecNumber>
    </recommendedName>
</protein>
<organism evidence="12 13">
    <name type="scientific">Capronia coronata CBS 617.96</name>
    <dbReference type="NCBI Taxonomy" id="1182541"/>
    <lineage>
        <taxon>Eukaryota</taxon>
        <taxon>Fungi</taxon>
        <taxon>Dikarya</taxon>
        <taxon>Ascomycota</taxon>
        <taxon>Pezizomycotina</taxon>
        <taxon>Eurotiomycetes</taxon>
        <taxon>Chaetothyriomycetidae</taxon>
        <taxon>Chaetothyriales</taxon>
        <taxon>Herpotrichiellaceae</taxon>
        <taxon>Capronia</taxon>
    </lineage>
</organism>
<evidence type="ECO:0000256" key="9">
    <source>
        <dbReference type="SAM" id="MobiDB-lite"/>
    </source>
</evidence>
<dbReference type="GO" id="GO:0016787">
    <property type="term" value="F:hydrolase activity"/>
    <property type="evidence" value="ECO:0007669"/>
    <property type="project" value="UniProtKB-KW"/>
</dbReference>
<dbReference type="OrthoDB" id="193716at2759"/>
<proteinExistence type="inferred from homology"/>
<dbReference type="eggNOG" id="KOG0342">
    <property type="taxonomic scope" value="Eukaryota"/>
</dbReference>
<dbReference type="PROSITE" id="PS00039">
    <property type="entry name" value="DEAD_ATP_HELICASE"/>
    <property type="match status" value="1"/>
</dbReference>
<keyword evidence="6" id="KW-0694">RNA-binding</keyword>
<feature type="compositionally biased region" description="Basic and acidic residues" evidence="9">
    <location>
        <begin position="639"/>
        <end position="676"/>
    </location>
</feature>
<keyword evidence="3 8" id="KW-0378">Hydrolase</keyword>
<evidence type="ECO:0000259" key="11">
    <source>
        <dbReference type="PROSITE" id="PS51194"/>
    </source>
</evidence>
<dbReference type="InterPro" id="IPR050079">
    <property type="entry name" value="DEAD_box_RNA_helicase"/>
</dbReference>
<dbReference type="HOGENOM" id="CLU_003041_26_6_1"/>
<evidence type="ECO:0000256" key="6">
    <source>
        <dbReference type="ARBA" id="ARBA00022884"/>
    </source>
</evidence>
<evidence type="ECO:0000256" key="4">
    <source>
        <dbReference type="ARBA" id="ARBA00022806"/>
    </source>
</evidence>
<dbReference type="PANTHER" id="PTHR47959:SF1">
    <property type="entry name" value="ATP-DEPENDENT RNA HELICASE DBPA"/>
    <property type="match status" value="1"/>
</dbReference>
<dbReference type="GO" id="GO:0003723">
    <property type="term" value="F:RNA binding"/>
    <property type="evidence" value="ECO:0007669"/>
    <property type="project" value="UniProtKB-KW"/>
</dbReference>
<keyword evidence="5 8" id="KW-0067">ATP-binding</keyword>
<evidence type="ECO:0000256" key="2">
    <source>
        <dbReference type="ARBA" id="ARBA00022741"/>
    </source>
</evidence>
<dbReference type="RefSeq" id="XP_007723897.1">
    <property type="nucleotide sequence ID" value="XM_007725707.1"/>
</dbReference>
<comment type="catalytic activity">
    <reaction evidence="7">
        <text>ATP + H2O = ADP + phosphate + H(+)</text>
        <dbReference type="Rhea" id="RHEA:13065"/>
        <dbReference type="ChEBI" id="CHEBI:15377"/>
        <dbReference type="ChEBI" id="CHEBI:15378"/>
        <dbReference type="ChEBI" id="CHEBI:30616"/>
        <dbReference type="ChEBI" id="CHEBI:43474"/>
        <dbReference type="ChEBI" id="CHEBI:456216"/>
        <dbReference type="EC" id="3.6.4.13"/>
    </reaction>
</comment>
<evidence type="ECO:0000256" key="1">
    <source>
        <dbReference type="ARBA" id="ARBA00012552"/>
    </source>
</evidence>
<dbReference type="GeneID" id="19159696"/>
<dbReference type="Gene3D" id="3.40.50.300">
    <property type="entry name" value="P-loop containing nucleotide triphosphate hydrolases"/>
    <property type="match status" value="2"/>
</dbReference>
<dbReference type="CDD" id="cd18787">
    <property type="entry name" value="SF2_C_DEAD"/>
    <property type="match status" value="1"/>
</dbReference>
<feature type="domain" description="Helicase C-terminal" evidence="11">
    <location>
        <begin position="334"/>
        <end position="503"/>
    </location>
</feature>
<evidence type="ECO:0000256" key="3">
    <source>
        <dbReference type="ARBA" id="ARBA00022801"/>
    </source>
</evidence>
<dbReference type="Pfam" id="PF00270">
    <property type="entry name" value="DEAD"/>
    <property type="match status" value="1"/>
</dbReference>
<evidence type="ECO:0000256" key="8">
    <source>
        <dbReference type="RuleBase" id="RU000492"/>
    </source>
</evidence>
<evidence type="ECO:0000259" key="10">
    <source>
        <dbReference type="PROSITE" id="PS51192"/>
    </source>
</evidence>
<evidence type="ECO:0000256" key="7">
    <source>
        <dbReference type="ARBA" id="ARBA00047984"/>
    </source>
</evidence>